<dbReference type="PANTHER" id="PTHR31649:SF10">
    <property type="entry name" value="IP19903P-RELATED"/>
    <property type="match status" value="1"/>
</dbReference>
<keyword evidence="3" id="KW-1185">Reference proteome</keyword>
<dbReference type="AlphaFoldDB" id="A0AAN7P0A4"/>
<dbReference type="InterPro" id="IPR006616">
    <property type="entry name" value="DM9_repeat"/>
</dbReference>
<evidence type="ECO:0000313" key="3">
    <source>
        <dbReference type="Proteomes" id="UP001353858"/>
    </source>
</evidence>
<feature type="signal peptide" evidence="1">
    <location>
        <begin position="1"/>
        <end position="19"/>
    </location>
</feature>
<dbReference type="Pfam" id="PF11901">
    <property type="entry name" value="DM9"/>
    <property type="match status" value="1"/>
</dbReference>
<feature type="chain" id="PRO_5042861079" evidence="1">
    <location>
        <begin position="20"/>
        <end position="181"/>
    </location>
</feature>
<keyword evidence="1" id="KW-0732">Signal</keyword>
<evidence type="ECO:0000313" key="2">
    <source>
        <dbReference type="EMBL" id="KAK4874257.1"/>
    </source>
</evidence>
<sequence length="181" mass="20379">MKAVIVLFLFLRCYASTESVEDYYWRDFKGLVPSDAIPSDSQSEDTVYIGQFSVVAEYNVDVANLHTLVATLYKGKHRAIAAYNGRTVYSNETSNLKILCAGSTYRYSWKSQNSLFSPNCRFVIGGYEDNVPLYVGRGVKGKEKLVGKVYSDSSFHDAKLTVPYQGGEEKFDSYEILTYCV</sequence>
<dbReference type="Proteomes" id="UP001353858">
    <property type="component" value="Unassembled WGS sequence"/>
</dbReference>
<gene>
    <name evidence="2" type="ORF">RN001_013617</name>
</gene>
<proteinExistence type="predicted"/>
<accession>A0AAN7P0A4</accession>
<comment type="caution">
    <text evidence="2">The sequence shown here is derived from an EMBL/GenBank/DDBJ whole genome shotgun (WGS) entry which is preliminary data.</text>
</comment>
<reference evidence="3" key="1">
    <citation type="submission" date="2023-01" db="EMBL/GenBank/DDBJ databases">
        <title>Key to firefly adult light organ development and bioluminescence: homeobox transcription factors regulate luciferase expression and transportation to peroxisome.</title>
        <authorList>
            <person name="Fu X."/>
        </authorList>
    </citation>
    <scope>NUCLEOTIDE SEQUENCE [LARGE SCALE GENOMIC DNA]</scope>
</reference>
<dbReference type="SMART" id="SM00696">
    <property type="entry name" value="DM9"/>
    <property type="match status" value="1"/>
</dbReference>
<evidence type="ECO:0000256" key="1">
    <source>
        <dbReference type="SAM" id="SignalP"/>
    </source>
</evidence>
<name>A0AAN7P0A4_9COLE</name>
<dbReference type="EMBL" id="JARPUR010000006">
    <property type="protein sequence ID" value="KAK4874257.1"/>
    <property type="molecule type" value="Genomic_DNA"/>
</dbReference>
<protein>
    <submittedName>
        <fullName evidence="2">Uncharacterized protein</fullName>
    </submittedName>
</protein>
<dbReference type="PANTHER" id="PTHR31649">
    <property type="entry name" value="AGAP009604-PA"/>
    <property type="match status" value="1"/>
</dbReference>
<organism evidence="2 3">
    <name type="scientific">Aquatica leii</name>
    <dbReference type="NCBI Taxonomy" id="1421715"/>
    <lineage>
        <taxon>Eukaryota</taxon>
        <taxon>Metazoa</taxon>
        <taxon>Ecdysozoa</taxon>
        <taxon>Arthropoda</taxon>
        <taxon>Hexapoda</taxon>
        <taxon>Insecta</taxon>
        <taxon>Pterygota</taxon>
        <taxon>Neoptera</taxon>
        <taxon>Endopterygota</taxon>
        <taxon>Coleoptera</taxon>
        <taxon>Polyphaga</taxon>
        <taxon>Elateriformia</taxon>
        <taxon>Elateroidea</taxon>
        <taxon>Lampyridae</taxon>
        <taxon>Luciolinae</taxon>
        <taxon>Aquatica</taxon>
    </lineage>
</organism>